<accession>A0A6B0SN70</accession>
<sequence length="63" mass="6315">MPPGVGGSPAHVKYVVDGAPSVRAVQFLVDVLEHPLNAALVFGGGLAVVAAMLGYLAYRPAAG</sequence>
<gene>
    <name evidence="2" type="ORF">GRX66_10295</name>
</gene>
<name>A0A6B0SN70_9EURY</name>
<keyword evidence="1" id="KW-1133">Transmembrane helix</keyword>
<keyword evidence="3" id="KW-1185">Reference proteome</keyword>
<keyword evidence="1" id="KW-0812">Transmembrane</keyword>
<dbReference type="AlphaFoldDB" id="A0A6B0SN70"/>
<protein>
    <submittedName>
        <fullName evidence="2">DoxX family protein</fullName>
    </submittedName>
</protein>
<dbReference type="EMBL" id="WUUU01000075">
    <property type="protein sequence ID" value="MXR20973.1"/>
    <property type="molecule type" value="Genomic_DNA"/>
</dbReference>
<organism evidence="2 3">
    <name type="scientific">Halobacterium bonnevillei</name>
    <dbReference type="NCBI Taxonomy" id="2692200"/>
    <lineage>
        <taxon>Archaea</taxon>
        <taxon>Methanobacteriati</taxon>
        <taxon>Methanobacteriota</taxon>
        <taxon>Stenosarchaea group</taxon>
        <taxon>Halobacteria</taxon>
        <taxon>Halobacteriales</taxon>
        <taxon>Halobacteriaceae</taxon>
        <taxon>Halobacterium</taxon>
    </lineage>
</organism>
<comment type="caution">
    <text evidence="2">The sequence shown here is derived from an EMBL/GenBank/DDBJ whole genome shotgun (WGS) entry which is preliminary data.</text>
</comment>
<feature type="non-terminal residue" evidence="2">
    <location>
        <position position="63"/>
    </location>
</feature>
<dbReference type="Proteomes" id="UP000471521">
    <property type="component" value="Unassembled WGS sequence"/>
</dbReference>
<feature type="transmembrane region" description="Helical" evidence="1">
    <location>
        <begin position="38"/>
        <end position="58"/>
    </location>
</feature>
<evidence type="ECO:0000256" key="1">
    <source>
        <dbReference type="SAM" id="Phobius"/>
    </source>
</evidence>
<evidence type="ECO:0000313" key="3">
    <source>
        <dbReference type="Proteomes" id="UP000471521"/>
    </source>
</evidence>
<reference evidence="2 3" key="1">
    <citation type="submission" date="2019-12" db="EMBL/GenBank/DDBJ databases">
        <title>Isolation and characterization of three novel carbon monoxide-oxidizing members of Halobacteria from salione crusts and soils.</title>
        <authorList>
            <person name="Myers M.R."/>
            <person name="King G.M."/>
        </authorList>
    </citation>
    <scope>NUCLEOTIDE SEQUENCE [LARGE SCALE GENOMIC DNA]</scope>
    <source>
        <strain evidence="2 3">PCN9</strain>
    </source>
</reference>
<proteinExistence type="predicted"/>
<evidence type="ECO:0000313" key="2">
    <source>
        <dbReference type="EMBL" id="MXR20973.1"/>
    </source>
</evidence>
<keyword evidence="1" id="KW-0472">Membrane</keyword>